<keyword evidence="1 2" id="KW-0812">Transmembrane</keyword>
<dbReference type="eggNOG" id="COG4232">
    <property type="taxonomic scope" value="Bacteria"/>
</dbReference>
<dbReference type="PANTHER" id="PTHR31272:SF4">
    <property type="entry name" value="CYTOCHROME C-TYPE BIOGENESIS PROTEIN HI_1454-RELATED"/>
    <property type="match status" value="1"/>
</dbReference>
<proteinExistence type="predicted"/>
<feature type="transmembrane region" description="Helical" evidence="1">
    <location>
        <begin position="187"/>
        <end position="208"/>
    </location>
</feature>
<gene>
    <name evidence="2" type="ordered locus">Marky_2018</name>
</gene>
<protein>
    <submittedName>
        <fullName evidence="2">Cytochrome c biogenesis protein transmembrane region</fullName>
    </submittedName>
</protein>
<feature type="transmembrane region" description="Helical" evidence="1">
    <location>
        <begin position="117"/>
        <end position="144"/>
    </location>
</feature>
<keyword evidence="3" id="KW-1185">Reference proteome</keyword>
<dbReference type="AlphaFoldDB" id="F2NN07"/>
<reference evidence="2 3" key="1">
    <citation type="journal article" date="2012" name="Stand. Genomic Sci.">
        <title>Complete genome sequence of the aerobic, heterotroph Marinithermus hydrothermalis type strain (T1(T)) from a deep-sea hydrothermal vent chimney.</title>
        <authorList>
            <person name="Copeland A."/>
            <person name="Gu W."/>
            <person name="Yasawong M."/>
            <person name="Lapidus A."/>
            <person name="Lucas S."/>
            <person name="Deshpande S."/>
            <person name="Pagani I."/>
            <person name="Tapia R."/>
            <person name="Cheng J.F."/>
            <person name="Goodwin L.A."/>
            <person name="Pitluck S."/>
            <person name="Liolios K."/>
            <person name="Ivanova N."/>
            <person name="Mavromatis K."/>
            <person name="Mikhailova N."/>
            <person name="Pati A."/>
            <person name="Chen A."/>
            <person name="Palaniappan K."/>
            <person name="Land M."/>
            <person name="Pan C."/>
            <person name="Brambilla E.M."/>
            <person name="Rohde M."/>
            <person name="Tindall B.J."/>
            <person name="Sikorski J."/>
            <person name="Goker M."/>
            <person name="Detter J.C."/>
            <person name="Bristow J."/>
            <person name="Eisen J.A."/>
            <person name="Markowitz V."/>
            <person name="Hugenholtz P."/>
            <person name="Kyrpides N.C."/>
            <person name="Klenk H.P."/>
            <person name="Woyke T."/>
        </authorList>
    </citation>
    <scope>NUCLEOTIDE SEQUENCE [LARGE SCALE GENOMIC DNA]</scope>
    <source>
        <strain evidence="3">DSM 14884 / JCM 11576 / T1</strain>
    </source>
</reference>
<dbReference type="InterPro" id="IPR051790">
    <property type="entry name" value="Cytochrome_c-biogenesis_DsbD"/>
</dbReference>
<feature type="transmembrane region" description="Helical" evidence="1">
    <location>
        <begin position="74"/>
        <end position="96"/>
    </location>
</feature>
<evidence type="ECO:0000256" key="1">
    <source>
        <dbReference type="SAM" id="Phobius"/>
    </source>
</evidence>
<feature type="transmembrane region" description="Helical" evidence="1">
    <location>
        <begin position="220"/>
        <end position="239"/>
    </location>
</feature>
<accession>F2NN07</accession>
<evidence type="ECO:0000313" key="3">
    <source>
        <dbReference type="Proteomes" id="UP000007030"/>
    </source>
</evidence>
<name>F2NN07_MARHT</name>
<dbReference type="EMBL" id="CP002630">
    <property type="protein sequence ID" value="AEB12746.1"/>
    <property type="molecule type" value="Genomic_DNA"/>
</dbReference>
<dbReference type="HOGENOM" id="CLU_055985_1_0_0"/>
<organism evidence="2 3">
    <name type="scientific">Marinithermus hydrothermalis (strain DSM 14884 / JCM 11576 / T1)</name>
    <dbReference type="NCBI Taxonomy" id="869210"/>
    <lineage>
        <taxon>Bacteria</taxon>
        <taxon>Thermotogati</taxon>
        <taxon>Deinococcota</taxon>
        <taxon>Deinococci</taxon>
        <taxon>Thermales</taxon>
        <taxon>Thermaceae</taxon>
        <taxon>Marinithermus</taxon>
    </lineage>
</organism>
<sequence>MNLEFLTYAFTAGAFATLNPCGFALLPAILGRFLARHGSARGLGVGALLALGTLSAFTGVGILVALLGLTLASWLPYVNLALAVGLLVFGGFTLAGRGVGLHLVQMRAPTGHRISEFYGFGVAYGLASLGCTLPVFLAVTGVALASGPGAGLAALLAYGLGMGAVLAGAALAAALGKEASLKRLRRASAYLEPLGGLLLIGAGAYLLGYNLSFLTLNSALGRWLGVAAAVLALALGAALRTPGLRYREE</sequence>
<feature type="transmembrane region" description="Helical" evidence="1">
    <location>
        <begin position="42"/>
        <end position="68"/>
    </location>
</feature>
<feature type="transmembrane region" description="Helical" evidence="1">
    <location>
        <begin position="150"/>
        <end position="175"/>
    </location>
</feature>
<keyword evidence="1" id="KW-0472">Membrane</keyword>
<dbReference type="KEGG" id="mhd:Marky_2018"/>
<dbReference type="PANTHER" id="PTHR31272">
    <property type="entry name" value="CYTOCHROME C-TYPE BIOGENESIS PROTEIN HI_1454-RELATED"/>
    <property type="match status" value="1"/>
</dbReference>
<feature type="transmembrane region" description="Helical" evidence="1">
    <location>
        <begin position="6"/>
        <end position="30"/>
    </location>
</feature>
<evidence type="ECO:0000313" key="2">
    <source>
        <dbReference type="EMBL" id="AEB12746.1"/>
    </source>
</evidence>
<dbReference type="Proteomes" id="UP000007030">
    <property type="component" value="Chromosome"/>
</dbReference>
<keyword evidence="1" id="KW-1133">Transmembrane helix</keyword>
<dbReference type="OrthoDB" id="5244297at2"/>
<dbReference type="STRING" id="869210.Marky_2018"/>
<dbReference type="RefSeq" id="WP_013704791.1">
    <property type="nucleotide sequence ID" value="NC_015387.1"/>
</dbReference>